<dbReference type="AlphaFoldDB" id="A0A6P1EAK2"/>
<keyword evidence="7 8" id="KW-0472">Membrane</keyword>
<evidence type="ECO:0000256" key="4">
    <source>
        <dbReference type="ARBA" id="ARBA00022475"/>
    </source>
</evidence>
<dbReference type="InterPro" id="IPR035906">
    <property type="entry name" value="MetI-like_sf"/>
</dbReference>
<dbReference type="RefSeq" id="WP_004466574.1">
    <property type="nucleotide sequence ID" value="NZ_CABKOL010000104.1"/>
</dbReference>
<gene>
    <name evidence="10" type="ORF">GQR93_11665</name>
</gene>
<evidence type="ECO:0000313" key="10">
    <source>
        <dbReference type="EMBL" id="QHB52802.1"/>
    </source>
</evidence>
<dbReference type="InterPro" id="IPR000515">
    <property type="entry name" value="MetI-like"/>
</dbReference>
<feature type="transmembrane region" description="Helical" evidence="8">
    <location>
        <begin position="180"/>
        <end position="201"/>
    </location>
</feature>
<feature type="domain" description="ABC transmembrane type-1" evidence="9">
    <location>
        <begin position="64"/>
        <end position="255"/>
    </location>
</feature>
<dbReference type="GeneID" id="69059030"/>
<dbReference type="SMR" id="A0A6P1EAK2"/>
<dbReference type="PANTHER" id="PTHR43848">
    <property type="entry name" value="PUTRESCINE TRANSPORT SYSTEM PERMEASE PROTEIN POTI"/>
    <property type="match status" value="1"/>
</dbReference>
<dbReference type="Gene3D" id="1.10.3720.10">
    <property type="entry name" value="MetI-like"/>
    <property type="match status" value="1"/>
</dbReference>
<dbReference type="Pfam" id="PF00528">
    <property type="entry name" value="BPD_transp_1"/>
    <property type="match status" value="1"/>
</dbReference>
<dbReference type="PROSITE" id="PS50928">
    <property type="entry name" value="ABC_TM1"/>
    <property type="match status" value="1"/>
</dbReference>
<evidence type="ECO:0000256" key="7">
    <source>
        <dbReference type="ARBA" id="ARBA00023136"/>
    </source>
</evidence>
<feature type="transmembrane region" description="Helical" evidence="8">
    <location>
        <begin position="12"/>
        <end position="34"/>
    </location>
</feature>
<evidence type="ECO:0000256" key="8">
    <source>
        <dbReference type="RuleBase" id="RU363032"/>
    </source>
</evidence>
<feature type="transmembrane region" description="Helical" evidence="8">
    <location>
        <begin position="234"/>
        <end position="255"/>
    </location>
</feature>
<keyword evidence="3 8" id="KW-0813">Transport</keyword>
<feature type="transmembrane region" description="Helical" evidence="8">
    <location>
        <begin position="68"/>
        <end position="92"/>
    </location>
</feature>
<keyword evidence="5 8" id="KW-0812">Transmembrane</keyword>
<dbReference type="PANTHER" id="PTHR43848:SF2">
    <property type="entry name" value="PUTRESCINE TRANSPORT SYSTEM PERMEASE PROTEIN POTI"/>
    <property type="match status" value="1"/>
</dbReference>
<protein>
    <submittedName>
        <fullName evidence="10">ABC transporter permease subunit</fullName>
    </submittedName>
</protein>
<sequence length="266" mass="28760">MEKSNSGSLWKNSLIGLVFVFLYLPILVIVVFSFNTSKLNILFKGFTTKWYYLVFQNVQIMSALENTLIVGIVSAALATVIGTVGAVAMNKYDFPGKAVLDKVLYIPIVIPEVVLGIALLSIYSLAGIPLSLFSLILAHVTFCIPFVVLTVRSRLIGIDQTLEEAALDLGATPFKAFMQVMLPLLIPGVISGAGFSFALSIDDVIISFFTTGPASTTFPLQVYAMVKTGITPEINAISTLMMLVIVLGIAVNAVFQVRKIKRSKGK</sequence>
<comment type="subcellular location">
    <subcellularLocation>
        <location evidence="1 8">Cell membrane</location>
        <topology evidence="1 8">Multi-pass membrane protein</topology>
    </subcellularLocation>
</comment>
<dbReference type="CDD" id="cd06261">
    <property type="entry name" value="TM_PBP2"/>
    <property type="match status" value="1"/>
</dbReference>
<dbReference type="SUPFAM" id="SSF161098">
    <property type="entry name" value="MetI-like"/>
    <property type="match status" value="1"/>
</dbReference>
<feature type="transmembrane region" description="Helical" evidence="8">
    <location>
        <begin position="132"/>
        <end position="151"/>
    </location>
</feature>
<name>A0A6P1EAK2_LENHI</name>
<evidence type="ECO:0000256" key="1">
    <source>
        <dbReference type="ARBA" id="ARBA00004651"/>
    </source>
</evidence>
<keyword evidence="4" id="KW-1003">Cell membrane</keyword>
<dbReference type="EMBL" id="CP047121">
    <property type="protein sequence ID" value="QHB52802.1"/>
    <property type="molecule type" value="Genomic_DNA"/>
</dbReference>
<comment type="similarity">
    <text evidence="2">Belongs to the binding-protein-dependent transport system permease family. CysTW subfamily.</text>
</comment>
<reference evidence="10 11" key="1">
    <citation type="submission" date="2019-12" db="EMBL/GenBank/DDBJ databases">
        <title>Lactobacillus hilgardii FLUB.</title>
        <authorList>
            <person name="Gustaw K."/>
        </authorList>
    </citation>
    <scope>NUCLEOTIDE SEQUENCE [LARGE SCALE GENOMIC DNA]</scope>
    <source>
        <strain evidence="10 11">FLUB</strain>
    </source>
</reference>
<proteinExistence type="inferred from homology"/>
<dbReference type="Proteomes" id="UP000465035">
    <property type="component" value="Chromosome"/>
</dbReference>
<dbReference type="GO" id="GO:0005886">
    <property type="term" value="C:plasma membrane"/>
    <property type="evidence" value="ECO:0007669"/>
    <property type="project" value="UniProtKB-SubCell"/>
</dbReference>
<evidence type="ECO:0000259" key="9">
    <source>
        <dbReference type="PROSITE" id="PS50928"/>
    </source>
</evidence>
<dbReference type="InterPro" id="IPR051789">
    <property type="entry name" value="Bact_Polyamine_Transport"/>
</dbReference>
<dbReference type="GO" id="GO:0055085">
    <property type="term" value="P:transmembrane transport"/>
    <property type="evidence" value="ECO:0007669"/>
    <property type="project" value="InterPro"/>
</dbReference>
<evidence type="ECO:0000256" key="6">
    <source>
        <dbReference type="ARBA" id="ARBA00022989"/>
    </source>
</evidence>
<organism evidence="10 11">
    <name type="scientific">Lentilactobacillus hilgardii</name>
    <name type="common">Lactobacillus hilgardii</name>
    <dbReference type="NCBI Taxonomy" id="1588"/>
    <lineage>
        <taxon>Bacteria</taxon>
        <taxon>Bacillati</taxon>
        <taxon>Bacillota</taxon>
        <taxon>Bacilli</taxon>
        <taxon>Lactobacillales</taxon>
        <taxon>Lactobacillaceae</taxon>
        <taxon>Lentilactobacillus</taxon>
    </lineage>
</organism>
<evidence type="ECO:0000313" key="11">
    <source>
        <dbReference type="Proteomes" id="UP000465035"/>
    </source>
</evidence>
<evidence type="ECO:0000256" key="5">
    <source>
        <dbReference type="ARBA" id="ARBA00022692"/>
    </source>
</evidence>
<feature type="transmembrane region" description="Helical" evidence="8">
    <location>
        <begin position="104"/>
        <end position="126"/>
    </location>
</feature>
<evidence type="ECO:0000256" key="2">
    <source>
        <dbReference type="ARBA" id="ARBA00007069"/>
    </source>
</evidence>
<evidence type="ECO:0000256" key="3">
    <source>
        <dbReference type="ARBA" id="ARBA00022448"/>
    </source>
</evidence>
<keyword evidence="6 8" id="KW-1133">Transmembrane helix</keyword>
<accession>A0A6P1EAK2</accession>